<dbReference type="AlphaFoldDB" id="A0AAW1Q576"/>
<evidence type="ECO:0000313" key="4">
    <source>
        <dbReference type="EMBL" id="KAK9815384.1"/>
    </source>
</evidence>
<protein>
    <submittedName>
        <fullName evidence="4">Uncharacterized protein</fullName>
    </submittedName>
</protein>
<dbReference type="PANTHER" id="PTHR11566:SF21">
    <property type="entry name" value="DYNAMIN RELATED PROTEIN 1, ISOFORM A"/>
    <property type="match status" value="1"/>
</dbReference>
<dbReference type="PROSITE" id="PS51388">
    <property type="entry name" value="GED"/>
    <property type="match status" value="1"/>
</dbReference>
<evidence type="ECO:0000256" key="1">
    <source>
        <dbReference type="SAM" id="MobiDB-lite"/>
    </source>
</evidence>
<name>A0AAW1Q576_9CHLO</name>
<dbReference type="Proteomes" id="UP001489004">
    <property type="component" value="Unassembled WGS sequence"/>
</dbReference>
<feature type="compositionally biased region" description="Acidic residues" evidence="1">
    <location>
        <begin position="241"/>
        <end position="255"/>
    </location>
</feature>
<dbReference type="GO" id="GO:0005874">
    <property type="term" value="C:microtubule"/>
    <property type="evidence" value="ECO:0007669"/>
    <property type="project" value="TreeGrafter"/>
</dbReference>
<dbReference type="Pfam" id="PF01031">
    <property type="entry name" value="Dynamin_M"/>
    <property type="match status" value="1"/>
</dbReference>
<dbReference type="GO" id="GO:0003924">
    <property type="term" value="F:GTPase activity"/>
    <property type="evidence" value="ECO:0007669"/>
    <property type="project" value="InterPro"/>
</dbReference>
<feature type="domain" description="PH" evidence="2">
    <location>
        <begin position="294"/>
        <end position="428"/>
    </location>
</feature>
<dbReference type="SUPFAM" id="SSF50729">
    <property type="entry name" value="PH domain-like"/>
    <property type="match status" value="1"/>
</dbReference>
<dbReference type="InterPro" id="IPR020850">
    <property type="entry name" value="GED_dom"/>
</dbReference>
<dbReference type="GO" id="GO:0005525">
    <property type="term" value="F:GTP binding"/>
    <property type="evidence" value="ECO:0007669"/>
    <property type="project" value="UniProtKB-KW"/>
</dbReference>
<dbReference type="InterPro" id="IPR000375">
    <property type="entry name" value="Dynamin_stalk"/>
</dbReference>
<dbReference type="GO" id="GO:0008017">
    <property type="term" value="F:microtubule binding"/>
    <property type="evidence" value="ECO:0007669"/>
    <property type="project" value="TreeGrafter"/>
</dbReference>
<proteinExistence type="predicted"/>
<dbReference type="InterPro" id="IPR001849">
    <property type="entry name" value="PH_domain"/>
</dbReference>
<gene>
    <name evidence="4" type="ORF">WJX72_002710</name>
</gene>
<dbReference type="Pfam" id="PF02212">
    <property type="entry name" value="GED"/>
    <property type="match status" value="1"/>
</dbReference>
<feature type="compositionally biased region" description="Basic and acidic residues" evidence="1">
    <location>
        <begin position="447"/>
        <end position="461"/>
    </location>
</feature>
<dbReference type="EMBL" id="JALJOR010000006">
    <property type="protein sequence ID" value="KAK9815384.1"/>
    <property type="molecule type" value="Genomic_DNA"/>
</dbReference>
<dbReference type="InterPro" id="IPR022812">
    <property type="entry name" value="Dynamin"/>
</dbReference>
<feature type="compositionally biased region" description="Low complexity" evidence="1">
    <location>
        <begin position="741"/>
        <end position="756"/>
    </location>
</feature>
<feature type="region of interest" description="Disordered" evidence="1">
    <location>
        <begin position="441"/>
        <end position="469"/>
    </location>
</feature>
<reference evidence="4 5" key="1">
    <citation type="journal article" date="2024" name="Nat. Commun.">
        <title>Phylogenomics reveals the evolutionary origins of lichenization in chlorophyte algae.</title>
        <authorList>
            <person name="Puginier C."/>
            <person name="Libourel C."/>
            <person name="Otte J."/>
            <person name="Skaloud P."/>
            <person name="Haon M."/>
            <person name="Grisel S."/>
            <person name="Petersen M."/>
            <person name="Berrin J.G."/>
            <person name="Delaux P.M."/>
            <person name="Dal Grande F."/>
            <person name="Keller J."/>
        </authorList>
    </citation>
    <scope>NUCLEOTIDE SEQUENCE [LARGE SCALE GENOMIC DNA]</scope>
    <source>
        <strain evidence="4 5">SAG 2043</strain>
    </source>
</reference>
<dbReference type="CDD" id="cd00821">
    <property type="entry name" value="PH"/>
    <property type="match status" value="1"/>
</dbReference>
<evidence type="ECO:0000313" key="5">
    <source>
        <dbReference type="Proteomes" id="UP001489004"/>
    </source>
</evidence>
<dbReference type="PROSITE" id="PS50003">
    <property type="entry name" value="PH_DOMAIN"/>
    <property type="match status" value="1"/>
</dbReference>
<sequence length="767" mass="83622">MGDQPILVDAGDLSELLERLQGKRQAVAKELARLPEAPKAAKDVFQLCRGFERAFSYTIESVDYSSLIRQSFVGANGLQGAIQKLPLDRNFRLPHVKEVCREADGYQAHLVSPEAGLRRLVDEALAQVVDPVCTTVRRIHQVLLDAAREASRRASVMADSVTFDETREALRLPGFEKAVMTAVTKALEEWREEAMEVVKALVAMEQSYVTAAFFRHKQLARFEEYHNEGTTALLHDGGVPADDDDDDDDSDDDTSDGSPGVQRKSLSQASVTSRAIAGGLAIPQGRNNNPDDPGDLKTGYLEKRIGEKSGRQSLPEAWKWQRRYFVLTEPKGMLYYFKSADDPPNYRGVINIKDCKVEDLDVDGMPKSSASKSRYDLDGGAGTVSLLIRVSNKDPNKSVVKNHNSIILRAETAAEKYSWLARLKFASEAAPSVASTPVRKYSSQEFLRPEKKEKTPERKEAPSTSTIASTQLMGEDSLGIGPGPLMYMGDGAKGFDAYLQQLSEDTHAYVRTVCNTLILTVPKAIVHVQIKRAQQHLLESLYAFITEMSSFETETLMDEESESMQRRAAGRKALEDIEDAVRTVKQVVETRNETDNPPAKVELSAEILALGGAKNLIPSPQRSNADRSAYGDYTPRALQAEENGHATYFTENGSRSRRRGDTSYAEAASPRSQARNPSFSEGKDSRRVSASLPADTSRDSIRSSGSATNSSSNAAAAASLGSRPPSARRVAAPPPKVNITAPASSPGAGNAASPAVPRRRPPPAPPA</sequence>
<dbReference type="Gene3D" id="1.20.120.1240">
    <property type="entry name" value="Dynamin, middle domain"/>
    <property type="match status" value="2"/>
</dbReference>
<feature type="region of interest" description="Disordered" evidence="1">
    <location>
        <begin position="636"/>
        <end position="767"/>
    </location>
</feature>
<feature type="compositionally biased region" description="Polar residues" evidence="1">
    <location>
        <begin position="264"/>
        <end position="273"/>
    </location>
</feature>
<dbReference type="Pfam" id="PF00169">
    <property type="entry name" value="PH"/>
    <property type="match status" value="1"/>
</dbReference>
<evidence type="ECO:0000259" key="3">
    <source>
        <dbReference type="PROSITE" id="PS51388"/>
    </source>
</evidence>
<dbReference type="SMART" id="SM00233">
    <property type="entry name" value="PH"/>
    <property type="match status" value="1"/>
</dbReference>
<dbReference type="GO" id="GO:0016020">
    <property type="term" value="C:membrane"/>
    <property type="evidence" value="ECO:0007669"/>
    <property type="project" value="TreeGrafter"/>
</dbReference>
<accession>A0AAW1Q576</accession>
<feature type="domain" description="GED" evidence="3">
    <location>
        <begin position="499"/>
        <end position="592"/>
    </location>
</feature>
<organism evidence="4 5">
    <name type="scientific">[Myrmecia] bisecta</name>
    <dbReference type="NCBI Taxonomy" id="41462"/>
    <lineage>
        <taxon>Eukaryota</taxon>
        <taxon>Viridiplantae</taxon>
        <taxon>Chlorophyta</taxon>
        <taxon>core chlorophytes</taxon>
        <taxon>Trebouxiophyceae</taxon>
        <taxon>Trebouxiales</taxon>
        <taxon>Trebouxiaceae</taxon>
        <taxon>Myrmecia</taxon>
    </lineage>
</organism>
<dbReference type="Gene3D" id="2.30.29.30">
    <property type="entry name" value="Pleckstrin-homology domain (PH domain)/Phosphotyrosine-binding domain (PTB)"/>
    <property type="match status" value="1"/>
</dbReference>
<dbReference type="InterPro" id="IPR011993">
    <property type="entry name" value="PH-like_dom_sf"/>
</dbReference>
<dbReference type="InterPro" id="IPR003130">
    <property type="entry name" value="GED"/>
</dbReference>
<comment type="caution">
    <text evidence="4">The sequence shown here is derived from an EMBL/GenBank/DDBJ whole genome shotgun (WGS) entry which is preliminary data.</text>
</comment>
<evidence type="ECO:0000259" key="2">
    <source>
        <dbReference type="PROSITE" id="PS50003"/>
    </source>
</evidence>
<dbReference type="GO" id="GO:0005737">
    <property type="term" value="C:cytoplasm"/>
    <property type="evidence" value="ECO:0007669"/>
    <property type="project" value="TreeGrafter"/>
</dbReference>
<dbReference type="SMART" id="SM00302">
    <property type="entry name" value="GED"/>
    <property type="match status" value="1"/>
</dbReference>
<feature type="compositionally biased region" description="Polar residues" evidence="1">
    <location>
        <begin position="670"/>
        <end position="679"/>
    </location>
</feature>
<feature type="compositionally biased region" description="Low complexity" evidence="1">
    <location>
        <begin position="702"/>
        <end position="731"/>
    </location>
</feature>
<keyword evidence="5" id="KW-1185">Reference proteome</keyword>
<feature type="region of interest" description="Disordered" evidence="1">
    <location>
        <begin position="232"/>
        <end position="299"/>
    </location>
</feature>
<dbReference type="PANTHER" id="PTHR11566">
    <property type="entry name" value="DYNAMIN"/>
    <property type="match status" value="1"/>
</dbReference>